<reference evidence="5" key="1">
    <citation type="submission" date="2025-08" db="UniProtKB">
        <authorList>
            <consortium name="RefSeq"/>
        </authorList>
    </citation>
    <scope>IDENTIFICATION</scope>
    <source>
        <tissue evidence="5">Leaves</tissue>
    </source>
</reference>
<dbReference type="InterPro" id="IPR011990">
    <property type="entry name" value="TPR-like_helical_dom_sf"/>
</dbReference>
<dbReference type="InterPro" id="IPR002885">
    <property type="entry name" value="PPR_rpt"/>
</dbReference>
<evidence type="ECO:0000256" key="2">
    <source>
        <dbReference type="ARBA" id="ARBA00022737"/>
    </source>
</evidence>
<feature type="repeat" description="PPR" evidence="3">
    <location>
        <begin position="109"/>
        <end position="143"/>
    </location>
</feature>
<gene>
    <name evidence="5" type="primary">LOC140010573</name>
</gene>
<evidence type="ECO:0000256" key="3">
    <source>
        <dbReference type="PROSITE-ProRule" id="PRU00708"/>
    </source>
</evidence>
<evidence type="ECO:0000313" key="5">
    <source>
        <dbReference type="RefSeq" id="XP_071913965.1"/>
    </source>
</evidence>
<dbReference type="PANTHER" id="PTHR46128">
    <property type="entry name" value="MITOCHONDRIAL GROUP I INTRON SPLICING FACTOR CCM1"/>
    <property type="match status" value="1"/>
</dbReference>
<name>A0ABM4V354_COFAR</name>
<comment type="similarity">
    <text evidence="1">Belongs to the PPR family. P subfamily.</text>
</comment>
<keyword evidence="2" id="KW-0677">Repeat</keyword>
<proteinExistence type="inferred from homology"/>
<dbReference type="GeneID" id="140010573"/>
<dbReference type="PANTHER" id="PTHR46128:SF358">
    <property type="entry name" value="TETRATRICOPEPTIDE REPEAT (TPR)-LIKE SUPERFAMILY PROTEIN"/>
    <property type="match status" value="1"/>
</dbReference>
<dbReference type="Proteomes" id="UP001652660">
    <property type="component" value="Chromosome 7c"/>
</dbReference>
<evidence type="ECO:0000256" key="1">
    <source>
        <dbReference type="ARBA" id="ARBA00007626"/>
    </source>
</evidence>
<dbReference type="NCBIfam" id="TIGR00756">
    <property type="entry name" value="PPR"/>
    <property type="match status" value="1"/>
</dbReference>
<dbReference type="PROSITE" id="PS51375">
    <property type="entry name" value="PPR"/>
    <property type="match status" value="1"/>
</dbReference>
<dbReference type="InterPro" id="IPR050872">
    <property type="entry name" value="PPR_P_subfamily"/>
</dbReference>
<dbReference type="Pfam" id="PF01535">
    <property type="entry name" value="PPR"/>
    <property type="match status" value="1"/>
</dbReference>
<protein>
    <submittedName>
        <fullName evidence="5">Pentatricopeptide repeat-containing protein At3g48810-like</fullName>
    </submittedName>
</protein>
<dbReference type="Gene3D" id="1.25.40.10">
    <property type="entry name" value="Tetratricopeptide repeat domain"/>
    <property type="match status" value="2"/>
</dbReference>
<keyword evidence="4" id="KW-1185">Reference proteome</keyword>
<evidence type="ECO:0000313" key="4">
    <source>
        <dbReference type="Proteomes" id="UP001652660"/>
    </source>
</evidence>
<dbReference type="RefSeq" id="XP_071913965.1">
    <property type="nucleotide sequence ID" value="XM_072057864.1"/>
</dbReference>
<sequence>MKNHYSSVFPLVRDMCVKGIVVDECTLNVVINGYCLSVTFNTPLRGLFQEHKALQAQELFKKIIYEKLCEPDEVTSWIVIRGLCEKGNTGTAIDFLRAMEQQKRPCKPNAIIYSTIIDSLCKDKMVDEALALLQEMIEKDIPPNVLTYNCLIQGPGN</sequence>
<organism evidence="4 5">
    <name type="scientific">Coffea arabica</name>
    <name type="common">Arabian coffee</name>
    <dbReference type="NCBI Taxonomy" id="13443"/>
    <lineage>
        <taxon>Eukaryota</taxon>
        <taxon>Viridiplantae</taxon>
        <taxon>Streptophyta</taxon>
        <taxon>Embryophyta</taxon>
        <taxon>Tracheophyta</taxon>
        <taxon>Spermatophyta</taxon>
        <taxon>Magnoliopsida</taxon>
        <taxon>eudicotyledons</taxon>
        <taxon>Gunneridae</taxon>
        <taxon>Pentapetalae</taxon>
        <taxon>asterids</taxon>
        <taxon>lamiids</taxon>
        <taxon>Gentianales</taxon>
        <taxon>Rubiaceae</taxon>
        <taxon>Ixoroideae</taxon>
        <taxon>Gardenieae complex</taxon>
        <taxon>Bertiereae - Coffeeae clade</taxon>
        <taxon>Coffeeae</taxon>
        <taxon>Coffea</taxon>
    </lineage>
</organism>
<dbReference type="Pfam" id="PF13041">
    <property type="entry name" value="PPR_2"/>
    <property type="match status" value="1"/>
</dbReference>
<accession>A0ABM4V354</accession>